<gene>
    <name evidence="1" type="ORF">K3X48_04320</name>
</gene>
<accession>A0A9Q9HE70</accession>
<proteinExistence type="predicted"/>
<protein>
    <submittedName>
        <fullName evidence="1">Uncharacterized protein</fullName>
    </submittedName>
</protein>
<organism evidence="1 2">
    <name type="scientific">Aliiroseovarius crassostreae</name>
    <dbReference type="NCBI Taxonomy" id="154981"/>
    <lineage>
        <taxon>Bacteria</taxon>
        <taxon>Pseudomonadati</taxon>
        <taxon>Pseudomonadota</taxon>
        <taxon>Alphaproteobacteria</taxon>
        <taxon>Rhodobacterales</taxon>
        <taxon>Paracoccaceae</taxon>
        <taxon>Aliiroseovarius</taxon>
    </lineage>
</organism>
<dbReference type="EMBL" id="CP080776">
    <property type="protein sequence ID" value="UWP96221.1"/>
    <property type="molecule type" value="Genomic_DNA"/>
</dbReference>
<dbReference type="Proteomes" id="UP001057991">
    <property type="component" value="Chromosome"/>
</dbReference>
<reference evidence="1" key="1">
    <citation type="submission" date="2021-08" db="EMBL/GenBank/DDBJ databases">
        <authorList>
            <person name="Nwanade C."/>
            <person name="Wang M."/>
            <person name="Masoudi A."/>
            <person name="Yu Z."/>
            <person name="Liu J."/>
        </authorList>
    </citation>
    <scope>NUCLEOTIDE SEQUENCE</scope>
    <source>
        <strain evidence="1">S056</strain>
    </source>
</reference>
<evidence type="ECO:0000313" key="2">
    <source>
        <dbReference type="Proteomes" id="UP001057991"/>
    </source>
</evidence>
<sequence length="245" mass="27196">MTKSADQRRKEVLSASPAVRFFADQNRSRTVVREQFRKKATKLLDAHQFFLSAVSLAINRHAGQKWPSQLSEETKAKAAQVAQLSMLFLQGVDLCEVAVAEGVYGQAAALIRQHLEVLGAIDEVWDGKRNPKCTPKISSLDEGLRRHYGVLSGIAHAAVPDYLDYLHTRHAGDLVGASLAPVFNERASLYLYRLEVACLFEFCQRQDTALGTAYGSGLNSEEQNLVDLGLFSCVEWDRENGQKIT</sequence>
<dbReference type="AlphaFoldDB" id="A0A9Q9HE70"/>
<evidence type="ECO:0000313" key="1">
    <source>
        <dbReference type="EMBL" id="UWP96221.1"/>
    </source>
</evidence>
<dbReference type="RefSeq" id="WP_259794193.1">
    <property type="nucleotide sequence ID" value="NZ_CP080776.1"/>
</dbReference>
<name>A0A9Q9HE70_9RHOB</name>